<dbReference type="Gene3D" id="1.10.30.10">
    <property type="entry name" value="High mobility group box domain"/>
    <property type="match status" value="2"/>
</dbReference>
<dbReference type="CDD" id="cd00084">
    <property type="entry name" value="HMG-box_SF"/>
    <property type="match status" value="1"/>
</dbReference>
<keyword evidence="2" id="KW-0539">Nucleus</keyword>
<feature type="region of interest" description="Disordered" evidence="3">
    <location>
        <begin position="227"/>
        <end position="258"/>
    </location>
</feature>
<feature type="DNA-binding region" description="HMG box" evidence="2">
    <location>
        <begin position="53"/>
        <end position="121"/>
    </location>
</feature>
<dbReference type="Pfam" id="PF00505">
    <property type="entry name" value="HMG_box"/>
    <property type="match status" value="1"/>
</dbReference>
<dbReference type="GO" id="GO:0003677">
    <property type="term" value="F:DNA binding"/>
    <property type="evidence" value="ECO:0007669"/>
    <property type="project" value="UniProtKB-UniRule"/>
</dbReference>
<feature type="domain" description="HMG box" evidence="4">
    <location>
        <begin position="53"/>
        <end position="121"/>
    </location>
</feature>
<protein>
    <recommendedName>
        <fullName evidence="4">HMG box domain-containing protein</fullName>
    </recommendedName>
</protein>
<feature type="domain" description="HMG box" evidence="4">
    <location>
        <begin position="158"/>
        <end position="221"/>
    </location>
</feature>
<dbReference type="OrthoDB" id="5550281at2759"/>
<dbReference type="InterPro" id="IPR050342">
    <property type="entry name" value="HMGB"/>
</dbReference>
<dbReference type="PROSITE" id="PS50118">
    <property type="entry name" value="HMG_BOX_2"/>
    <property type="match status" value="2"/>
</dbReference>
<accession>A0A9N9XB90</accession>
<sequence length="258" mass="30607">MAGQGFLLKTFNVLSSRIISVNRLNVTNFGNPSRTLKTDIKERIKSLNIPEKPKKPLTPYLQFLNQRRDVIVKENPKIGPKDVLRKLSEEWKQVSEEQKAKMKEKFHEESEIYDKKILKFNTDLTEEQREVLQLANNEKKEQRKKRKTTKLLKETQKPKRPQGPYLLYLQEQSKIRNLPLNILMKTIKNDWAEVPESQKEKYKAQYAKENEKYELELEKWEKRMISEGHPELVRAKSKVPEERPSRILDLKGKKPSKQ</sequence>
<dbReference type="GO" id="GO:0005634">
    <property type="term" value="C:nucleus"/>
    <property type="evidence" value="ECO:0007669"/>
    <property type="project" value="UniProtKB-UniRule"/>
</dbReference>
<keyword evidence="6" id="KW-1185">Reference proteome</keyword>
<feature type="region of interest" description="Disordered" evidence="3">
    <location>
        <begin position="136"/>
        <end position="159"/>
    </location>
</feature>
<dbReference type="InterPro" id="IPR036910">
    <property type="entry name" value="HMG_box_dom_sf"/>
</dbReference>
<dbReference type="AlphaFoldDB" id="A0A9N9XB90"/>
<dbReference type="Proteomes" id="UP001153709">
    <property type="component" value="Chromosome 2"/>
</dbReference>
<dbReference type="GO" id="GO:0006357">
    <property type="term" value="P:regulation of transcription by RNA polymerase II"/>
    <property type="evidence" value="ECO:0007669"/>
    <property type="project" value="TreeGrafter"/>
</dbReference>
<dbReference type="SUPFAM" id="SSF47095">
    <property type="entry name" value="HMG-box"/>
    <property type="match status" value="2"/>
</dbReference>
<dbReference type="InterPro" id="IPR009071">
    <property type="entry name" value="HMG_box_dom"/>
</dbReference>
<evidence type="ECO:0000256" key="2">
    <source>
        <dbReference type="PROSITE-ProRule" id="PRU00267"/>
    </source>
</evidence>
<feature type="DNA-binding region" description="HMG box" evidence="2">
    <location>
        <begin position="158"/>
        <end position="221"/>
    </location>
</feature>
<evidence type="ECO:0000259" key="4">
    <source>
        <dbReference type="PROSITE" id="PS50118"/>
    </source>
</evidence>
<reference evidence="5" key="1">
    <citation type="submission" date="2022-01" db="EMBL/GenBank/DDBJ databases">
        <authorList>
            <person name="King R."/>
        </authorList>
    </citation>
    <scope>NUCLEOTIDE SEQUENCE</scope>
</reference>
<name>A0A9N9XB90_DIABA</name>
<dbReference type="SMART" id="SM00398">
    <property type="entry name" value="HMG"/>
    <property type="match status" value="2"/>
</dbReference>
<proteinExistence type="predicted"/>
<feature type="compositionally biased region" description="Basic and acidic residues" evidence="3">
    <location>
        <begin position="227"/>
        <end position="252"/>
    </location>
</feature>
<evidence type="ECO:0000256" key="3">
    <source>
        <dbReference type="SAM" id="MobiDB-lite"/>
    </source>
</evidence>
<gene>
    <name evidence="5" type="ORF">DIABBA_LOCUS3008</name>
</gene>
<keyword evidence="1 2" id="KW-0238">DNA-binding</keyword>
<evidence type="ECO:0000313" key="5">
    <source>
        <dbReference type="EMBL" id="CAG9829155.1"/>
    </source>
</evidence>
<organism evidence="5 6">
    <name type="scientific">Diabrotica balteata</name>
    <name type="common">Banded cucumber beetle</name>
    <dbReference type="NCBI Taxonomy" id="107213"/>
    <lineage>
        <taxon>Eukaryota</taxon>
        <taxon>Metazoa</taxon>
        <taxon>Ecdysozoa</taxon>
        <taxon>Arthropoda</taxon>
        <taxon>Hexapoda</taxon>
        <taxon>Insecta</taxon>
        <taxon>Pterygota</taxon>
        <taxon>Neoptera</taxon>
        <taxon>Endopterygota</taxon>
        <taxon>Coleoptera</taxon>
        <taxon>Polyphaga</taxon>
        <taxon>Cucujiformia</taxon>
        <taxon>Chrysomeloidea</taxon>
        <taxon>Chrysomelidae</taxon>
        <taxon>Galerucinae</taxon>
        <taxon>Diabroticina</taxon>
        <taxon>Diabroticites</taxon>
        <taxon>Diabrotica</taxon>
    </lineage>
</organism>
<evidence type="ECO:0000313" key="6">
    <source>
        <dbReference type="Proteomes" id="UP001153709"/>
    </source>
</evidence>
<dbReference type="PANTHER" id="PTHR48112:SF22">
    <property type="entry name" value="MITOCHONDRIAL TRANSCRIPTION FACTOR A, ISOFORM B"/>
    <property type="match status" value="1"/>
</dbReference>
<dbReference type="PANTHER" id="PTHR48112">
    <property type="entry name" value="HIGH MOBILITY GROUP PROTEIN DSP1"/>
    <property type="match status" value="1"/>
</dbReference>
<evidence type="ECO:0000256" key="1">
    <source>
        <dbReference type="ARBA" id="ARBA00023125"/>
    </source>
</evidence>
<dbReference type="EMBL" id="OU898277">
    <property type="protein sequence ID" value="CAG9829155.1"/>
    <property type="molecule type" value="Genomic_DNA"/>
</dbReference>